<proteinExistence type="evidence at transcript level"/>
<keyword evidence="1" id="KW-0732">Signal</keyword>
<organism evidence="2">
    <name type="scientific">Schistosoma japonicum</name>
    <name type="common">Blood fluke</name>
    <dbReference type="NCBI Taxonomy" id="6182"/>
    <lineage>
        <taxon>Eukaryota</taxon>
        <taxon>Metazoa</taxon>
        <taxon>Spiralia</taxon>
        <taxon>Lophotrochozoa</taxon>
        <taxon>Platyhelminthes</taxon>
        <taxon>Trematoda</taxon>
        <taxon>Digenea</taxon>
        <taxon>Strigeidida</taxon>
        <taxon>Schistosomatoidea</taxon>
        <taxon>Schistosomatidae</taxon>
        <taxon>Schistosoma</taxon>
    </lineage>
</organism>
<dbReference type="AlphaFoldDB" id="Q6PKV4"/>
<feature type="chain" id="PRO_5004278000" evidence="1">
    <location>
        <begin position="24"/>
        <end position="54"/>
    </location>
</feature>
<name>Q6PKV4_SCHJA</name>
<reference evidence="2" key="1">
    <citation type="submission" date="2004-04" db="EMBL/GenBank/DDBJ databases">
        <title>Using retrovirus mediated SST system to isolate the cDNA encoding hydrophobic domain from egg of Schistosoma japonicum (Chinese mainland strain).</title>
        <authorList>
            <person name="Yu C."/>
            <person name="Zhang F."/>
            <person name="Mihoko K."/>
            <person name="Masahiro I."/>
            <person name="Zhu Y."/>
            <person name="Hirayama K."/>
        </authorList>
    </citation>
    <scope>NUCLEOTIDE SEQUENCE</scope>
</reference>
<dbReference type="EMBL" id="AY599749">
    <property type="protein sequence ID" value="AAT09134.1"/>
    <property type="molecule type" value="mRNA"/>
</dbReference>
<sequence length="54" mass="6098">MRMINLVIISTVLILINLFQTKSQSPGVDPDKPIITEIKVLIMNGELFNKTTKQ</sequence>
<evidence type="ECO:0000313" key="2">
    <source>
        <dbReference type="EMBL" id="AAT09134.1"/>
    </source>
</evidence>
<accession>Q6PKV4</accession>
<feature type="signal peptide" evidence="1">
    <location>
        <begin position="1"/>
        <end position="23"/>
    </location>
</feature>
<protein>
    <submittedName>
        <fullName evidence="2">Egg protein P1731</fullName>
    </submittedName>
</protein>
<evidence type="ECO:0000256" key="1">
    <source>
        <dbReference type="SAM" id="SignalP"/>
    </source>
</evidence>